<accession>A0A8S5P0K3</accession>
<keyword evidence="2" id="KW-1133">Transmembrane helix</keyword>
<keyword evidence="2" id="KW-0812">Transmembrane</keyword>
<name>A0A8S5P0K3_9CAUD</name>
<feature type="region of interest" description="Disordered" evidence="1">
    <location>
        <begin position="576"/>
        <end position="595"/>
    </location>
</feature>
<sequence length="714" mass="76586">MADGILENLMIRIGLDVAEMQAGLRSVSAAIERVSATAENSSDSIDRIAATASKTSIVVGRASDDVADRIMEIGTAGQKAALTVSRAMDTIGAKASGVTNILKSLGGPLLAAFAGQKLFQQFSQGGDALAKLSDRLGMSAQKIDAWAKANEDAGGSQEAFKGALENFILTTGKGEEEFFRMGEHIKGLNQRQAEWFLKTQGLSADSAAVFLKYRDSAKDAAKAFEGVAMTDEQVKIAREFNRQWKWFTNQASSLGGILMTVVMPVMTKVLKALSDGVRFLSEHSKGIKLLGGMVAAVFGASYLKSVLGASKAFTVLMNVVKGGMPVMKGFNAIVAMNPVGATIAAVVALGLALDDLFAFLRGGNSLLGDFLSWLGFSDKQIDTFRKNLNSFIDFVLSIPSRIVGVFKDGWQELKAVVSGFAKLINFEGLTKAAKEFWEGMKVGASMIGSFIAAPFKMLVKVMDGIEKFFTGLPSAISGGFDAFAKHLYESFLAIFITPIKDAIASIFDIDFGKVADTAKGMADKAVGKVKSFFGFGDDDEKKEEPKQQAKTKRAKPKADQDDFNARYEAYLNQQMDEEERRAFGPPESPPPRNAELSNRQLDYMKSLFTGRGQNSAEDFEYINKMLQANSANSAIQMSPEMAGVYPAGALAASTANANNQPQVKNNLRVTVETHIQTDADPKAVGEAVSQGVNRAMMRGKDLIANAATGVVQKG</sequence>
<dbReference type="EMBL" id="BK015293">
    <property type="protein sequence ID" value="DAD99747.1"/>
    <property type="molecule type" value="Genomic_DNA"/>
</dbReference>
<feature type="transmembrane region" description="Helical" evidence="2">
    <location>
        <begin position="330"/>
        <end position="352"/>
    </location>
</feature>
<feature type="transmembrane region" description="Helical" evidence="2">
    <location>
        <begin position="286"/>
        <end position="309"/>
    </location>
</feature>
<protein>
    <submittedName>
        <fullName evidence="3">Tail tape measure</fullName>
    </submittedName>
</protein>
<evidence type="ECO:0000256" key="1">
    <source>
        <dbReference type="SAM" id="MobiDB-lite"/>
    </source>
</evidence>
<evidence type="ECO:0000256" key="2">
    <source>
        <dbReference type="SAM" id="Phobius"/>
    </source>
</evidence>
<keyword evidence="2" id="KW-0472">Membrane</keyword>
<proteinExistence type="predicted"/>
<evidence type="ECO:0000313" key="3">
    <source>
        <dbReference type="EMBL" id="DAD99747.1"/>
    </source>
</evidence>
<feature type="region of interest" description="Disordered" evidence="1">
    <location>
        <begin position="537"/>
        <end position="559"/>
    </location>
</feature>
<organism evidence="3">
    <name type="scientific">Siphoviridae sp. ct16C7</name>
    <dbReference type="NCBI Taxonomy" id="2825304"/>
    <lineage>
        <taxon>Viruses</taxon>
        <taxon>Duplodnaviria</taxon>
        <taxon>Heunggongvirae</taxon>
        <taxon>Uroviricota</taxon>
        <taxon>Caudoviricetes</taxon>
    </lineage>
</organism>
<reference evidence="3" key="1">
    <citation type="journal article" date="2021" name="Proc. Natl. Acad. Sci. U.S.A.">
        <title>A Catalog of Tens of Thousands of Viruses from Human Metagenomes Reveals Hidden Associations with Chronic Diseases.</title>
        <authorList>
            <person name="Tisza M.J."/>
            <person name="Buck C.B."/>
        </authorList>
    </citation>
    <scope>NUCLEOTIDE SEQUENCE</scope>
    <source>
        <strain evidence="3">Ct16C7</strain>
    </source>
</reference>